<feature type="non-terminal residue" evidence="1">
    <location>
        <position position="81"/>
    </location>
</feature>
<reference evidence="1 2" key="1">
    <citation type="journal article" date="2010" name="Science">
        <title>Genomic comparison of the ants Camponotus floridanus and Harpegnathos saltator.</title>
        <authorList>
            <person name="Bonasio R."/>
            <person name="Zhang G."/>
            <person name="Ye C."/>
            <person name="Mutti N.S."/>
            <person name="Fang X."/>
            <person name="Qin N."/>
            <person name="Donahue G."/>
            <person name="Yang P."/>
            <person name="Li Q."/>
            <person name="Li C."/>
            <person name="Zhang P."/>
            <person name="Huang Z."/>
            <person name="Berger S.L."/>
            <person name="Reinberg D."/>
            <person name="Wang J."/>
            <person name="Liebig J."/>
        </authorList>
    </citation>
    <scope>NUCLEOTIDE SEQUENCE [LARGE SCALE GENOMIC DNA]</scope>
    <source>
        <strain evidence="2">C129</strain>
    </source>
</reference>
<name>E1ZV23_CAMFO</name>
<accession>E1ZV23</accession>
<keyword evidence="2" id="KW-1185">Reference proteome</keyword>
<dbReference type="Proteomes" id="UP000000311">
    <property type="component" value="Unassembled WGS sequence"/>
</dbReference>
<organism evidence="2">
    <name type="scientific">Camponotus floridanus</name>
    <name type="common">Florida carpenter ant</name>
    <dbReference type="NCBI Taxonomy" id="104421"/>
    <lineage>
        <taxon>Eukaryota</taxon>
        <taxon>Metazoa</taxon>
        <taxon>Ecdysozoa</taxon>
        <taxon>Arthropoda</taxon>
        <taxon>Hexapoda</taxon>
        <taxon>Insecta</taxon>
        <taxon>Pterygota</taxon>
        <taxon>Neoptera</taxon>
        <taxon>Endopterygota</taxon>
        <taxon>Hymenoptera</taxon>
        <taxon>Apocrita</taxon>
        <taxon>Aculeata</taxon>
        <taxon>Formicoidea</taxon>
        <taxon>Formicidae</taxon>
        <taxon>Formicinae</taxon>
        <taxon>Camponotus</taxon>
    </lineage>
</organism>
<dbReference type="AlphaFoldDB" id="E1ZV23"/>
<protein>
    <submittedName>
        <fullName evidence="1">Uncharacterized protein</fullName>
    </submittedName>
</protein>
<sequence>VINILLNNVYPLSFIFHTIVDRLNILFPRFNRLDDVLTVEESVSDDVNGGERISYFNVPYVRNISERFRHCVRDLDVKLSY</sequence>
<proteinExistence type="predicted"/>
<evidence type="ECO:0000313" key="2">
    <source>
        <dbReference type="Proteomes" id="UP000000311"/>
    </source>
</evidence>
<feature type="non-terminal residue" evidence="1">
    <location>
        <position position="1"/>
    </location>
</feature>
<evidence type="ECO:0000313" key="1">
    <source>
        <dbReference type="EMBL" id="EFN74966.1"/>
    </source>
</evidence>
<dbReference type="EMBL" id="GL434387">
    <property type="protein sequence ID" value="EFN74966.1"/>
    <property type="molecule type" value="Genomic_DNA"/>
</dbReference>
<gene>
    <name evidence="1" type="ORF">EAG_05707</name>
</gene>
<dbReference type="InParanoid" id="E1ZV23"/>